<reference evidence="2 3" key="1">
    <citation type="submission" date="2016-07" db="EMBL/GenBank/DDBJ databases">
        <title>Pervasive Adenine N6-methylation of Active Genes in Fungi.</title>
        <authorList>
            <consortium name="DOE Joint Genome Institute"/>
            <person name="Mondo S.J."/>
            <person name="Dannebaum R.O."/>
            <person name="Kuo R.C."/>
            <person name="Labutti K."/>
            <person name="Haridas S."/>
            <person name="Kuo A."/>
            <person name="Salamov A."/>
            <person name="Ahrendt S.R."/>
            <person name="Lipzen A."/>
            <person name="Sullivan W."/>
            <person name="Andreopoulos W.B."/>
            <person name="Clum A."/>
            <person name="Lindquist E."/>
            <person name="Daum C."/>
            <person name="Ramamoorthy G.K."/>
            <person name="Gryganskyi A."/>
            <person name="Culley D."/>
            <person name="Magnuson J.K."/>
            <person name="James T.Y."/>
            <person name="O'Malley M.A."/>
            <person name="Stajich J.E."/>
            <person name="Spatafora J.W."/>
            <person name="Visel A."/>
            <person name="Grigoriev I.V."/>
        </authorList>
    </citation>
    <scope>NUCLEOTIDE SEQUENCE [LARGE SCALE GENOMIC DNA]</scope>
    <source>
        <strain evidence="2 3">JEL800</strain>
    </source>
</reference>
<accession>A0A1Y2C2P4</accession>
<proteinExistence type="predicted"/>
<evidence type="ECO:0000313" key="3">
    <source>
        <dbReference type="Proteomes" id="UP000193642"/>
    </source>
</evidence>
<sequence length="349" mass="39648">MVPHQFSPLVLNNSGAFDADQREIVDAYLRIGAARALHFGLTDTTTPESAQETLEFYASPVTDFVKDCWLLRRGNDIVGFLLVLAPATAHGVRITCLIDPTLREYKDLIQSSLEFSKDWVKRNADKFGYGGEVRIQFEVLDEDTIAASVFKENGLMVQSFDERMCKNLNLEANEPCFDEIKERLADLGFAIHTSISPQHHHMLYKSFKHAFSHVKRINEMDFDSFVRGVIQETSLHIVVWDARRNSIVAAALVKDFKGEAVALDYIWVQKELRGRGVGGLLMRAVFAELKGRRYSKVELDMDQNNTTGARRLYEKVGMTKVHGFKFWGDVVVIWLTSQDGAKRQSRLLL</sequence>
<dbReference type="SUPFAM" id="SSF55729">
    <property type="entry name" value="Acyl-CoA N-acyltransferases (Nat)"/>
    <property type="match status" value="1"/>
</dbReference>
<dbReference type="Pfam" id="PF00583">
    <property type="entry name" value="Acetyltransf_1"/>
    <property type="match status" value="1"/>
</dbReference>
<gene>
    <name evidence="2" type="ORF">BCR33DRAFT_767614</name>
</gene>
<name>A0A1Y2C2P4_9FUNG</name>
<dbReference type="Proteomes" id="UP000193642">
    <property type="component" value="Unassembled WGS sequence"/>
</dbReference>
<feature type="domain" description="N-acetyltransferase" evidence="1">
    <location>
        <begin position="202"/>
        <end position="339"/>
    </location>
</feature>
<dbReference type="PROSITE" id="PS51186">
    <property type="entry name" value="GNAT"/>
    <property type="match status" value="1"/>
</dbReference>
<dbReference type="CDD" id="cd04301">
    <property type="entry name" value="NAT_SF"/>
    <property type="match status" value="1"/>
</dbReference>
<dbReference type="InterPro" id="IPR016181">
    <property type="entry name" value="Acyl_CoA_acyltransferase"/>
</dbReference>
<dbReference type="Gene3D" id="3.40.630.30">
    <property type="match status" value="1"/>
</dbReference>
<organism evidence="2 3">
    <name type="scientific">Rhizoclosmatium globosum</name>
    <dbReference type="NCBI Taxonomy" id="329046"/>
    <lineage>
        <taxon>Eukaryota</taxon>
        <taxon>Fungi</taxon>
        <taxon>Fungi incertae sedis</taxon>
        <taxon>Chytridiomycota</taxon>
        <taxon>Chytridiomycota incertae sedis</taxon>
        <taxon>Chytridiomycetes</taxon>
        <taxon>Chytridiales</taxon>
        <taxon>Chytriomycetaceae</taxon>
        <taxon>Rhizoclosmatium</taxon>
    </lineage>
</organism>
<evidence type="ECO:0000313" key="2">
    <source>
        <dbReference type="EMBL" id="ORY41313.1"/>
    </source>
</evidence>
<dbReference type="GO" id="GO:0016747">
    <property type="term" value="F:acyltransferase activity, transferring groups other than amino-acyl groups"/>
    <property type="evidence" value="ECO:0007669"/>
    <property type="project" value="InterPro"/>
</dbReference>
<protein>
    <recommendedName>
        <fullName evidence="1">N-acetyltransferase domain-containing protein</fullName>
    </recommendedName>
</protein>
<dbReference type="InterPro" id="IPR000182">
    <property type="entry name" value="GNAT_dom"/>
</dbReference>
<dbReference type="AlphaFoldDB" id="A0A1Y2C2P4"/>
<keyword evidence="3" id="KW-1185">Reference proteome</keyword>
<dbReference type="EMBL" id="MCGO01000032">
    <property type="protein sequence ID" value="ORY41313.1"/>
    <property type="molecule type" value="Genomic_DNA"/>
</dbReference>
<comment type="caution">
    <text evidence="2">The sequence shown here is derived from an EMBL/GenBank/DDBJ whole genome shotgun (WGS) entry which is preliminary data.</text>
</comment>
<evidence type="ECO:0000259" key="1">
    <source>
        <dbReference type="PROSITE" id="PS51186"/>
    </source>
</evidence>